<dbReference type="CDD" id="cd00130">
    <property type="entry name" value="PAS"/>
    <property type="match status" value="1"/>
</dbReference>
<reference evidence="5 6" key="1">
    <citation type="submission" date="2017-06" db="EMBL/GenBank/DDBJ databases">
        <title>Azoarcus sp. TSNA42 complete genome sequence.</title>
        <authorList>
            <person name="Woo J.-H."/>
            <person name="Kim H.-S."/>
        </authorList>
    </citation>
    <scope>NUCLEOTIDE SEQUENCE [LARGE SCALE GENOMIC DNA]</scope>
    <source>
        <strain evidence="5 6">TSNA42</strain>
    </source>
</reference>
<dbReference type="PROSITE" id="PS50112">
    <property type="entry name" value="PAS"/>
    <property type="match status" value="1"/>
</dbReference>
<dbReference type="InterPro" id="IPR052155">
    <property type="entry name" value="Biofilm_reg_signaling"/>
</dbReference>
<dbReference type="EMBL" id="CP022188">
    <property type="protein sequence ID" value="AWI81121.1"/>
    <property type="molecule type" value="Genomic_DNA"/>
</dbReference>
<feature type="domain" description="EAL" evidence="3">
    <location>
        <begin position="487"/>
        <end position="741"/>
    </location>
</feature>
<dbReference type="SUPFAM" id="SSF141868">
    <property type="entry name" value="EAL domain-like"/>
    <property type="match status" value="1"/>
</dbReference>
<evidence type="ECO:0000313" key="5">
    <source>
        <dbReference type="EMBL" id="AWI81121.1"/>
    </source>
</evidence>
<gene>
    <name evidence="5" type="ORF">CEW87_18190</name>
</gene>
<feature type="domain" description="GGDEF" evidence="4">
    <location>
        <begin position="344"/>
        <end position="478"/>
    </location>
</feature>
<dbReference type="SUPFAM" id="SSF55785">
    <property type="entry name" value="PYP-like sensor domain (PAS domain)"/>
    <property type="match status" value="2"/>
</dbReference>
<dbReference type="GO" id="GO:0003824">
    <property type="term" value="F:catalytic activity"/>
    <property type="evidence" value="ECO:0007669"/>
    <property type="project" value="UniProtKB-ARBA"/>
</dbReference>
<evidence type="ECO:0000259" key="4">
    <source>
        <dbReference type="PROSITE" id="PS50887"/>
    </source>
</evidence>
<accession>A0A2U8H5N1</accession>
<dbReference type="Gene3D" id="1.20.120.30">
    <property type="entry name" value="Aspartate receptor, ligand-binding domain"/>
    <property type="match status" value="1"/>
</dbReference>
<dbReference type="Pfam" id="PF08448">
    <property type="entry name" value="PAS_4"/>
    <property type="match status" value="1"/>
</dbReference>
<dbReference type="PANTHER" id="PTHR44757:SF2">
    <property type="entry name" value="BIOFILM ARCHITECTURE MAINTENANCE PROTEIN MBAA"/>
    <property type="match status" value="1"/>
</dbReference>
<evidence type="ECO:0000256" key="1">
    <source>
        <dbReference type="SAM" id="Coils"/>
    </source>
</evidence>
<dbReference type="PROSITE" id="PS50883">
    <property type="entry name" value="EAL"/>
    <property type="match status" value="1"/>
</dbReference>
<dbReference type="SMART" id="SM00052">
    <property type="entry name" value="EAL"/>
    <property type="match status" value="1"/>
</dbReference>
<organism evidence="5 6">
    <name type="scientific">Parazoarcus communis</name>
    <dbReference type="NCBI Taxonomy" id="41977"/>
    <lineage>
        <taxon>Bacteria</taxon>
        <taxon>Pseudomonadati</taxon>
        <taxon>Pseudomonadota</taxon>
        <taxon>Betaproteobacteria</taxon>
        <taxon>Rhodocyclales</taxon>
        <taxon>Zoogloeaceae</taxon>
        <taxon>Parazoarcus</taxon>
    </lineage>
</organism>
<dbReference type="Pfam" id="PF00563">
    <property type="entry name" value="EAL"/>
    <property type="match status" value="1"/>
</dbReference>
<dbReference type="Proteomes" id="UP000244902">
    <property type="component" value="Chromosome"/>
</dbReference>
<proteinExistence type="predicted"/>
<dbReference type="NCBIfam" id="TIGR00229">
    <property type="entry name" value="sensory_box"/>
    <property type="match status" value="1"/>
</dbReference>
<dbReference type="Pfam" id="PF00990">
    <property type="entry name" value="GGDEF"/>
    <property type="match status" value="1"/>
</dbReference>
<name>A0A2U8H5N1_9RHOO</name>
<dbReference type="InterPro" id="IPR029787">
    <property type="entry name" value="Nucleotide_cyclase"/>
</dbReference>
<dbReference type="FunFam" id="3.30.70.270:FF:000001">
    <property type="entry name" value="Diguanylate cyclase domain protein"/>
    <property type="match status" value="1"/>
</dbReference>
<dbReference type="OrthoDB" id="9813903at2"/>
<evidence type="ECO:0000259" key="3">
    <source>
        <dbReference type="PROSITE" id="PS50883"/>
    </source>
</evidence>
<dbReference type="SMART" id="SM00091">
    <property type="entry name" value="PAS"/>
    <property type="match status" value="2"/>
</dbReference>
<dbReference type="PROSITE" id="PS50887">
    <property type="entry name" value="GGDEF"/>
    <property type="match status" value="1"/>
</dbReference>
<dbReference type="InterPro" id="IPR013656">
    <property type="entry name" value="PAS_4"/>
</dbReference>
<protein>
    <submittedName>
        <fullName evidence="5">Diguanylate cyclase</fullName>
    </submittedName>
</protein>
<dbReference type="InterPro" id="IPR035965">
    <property type="entry name" value="PAS-like_dom_sf"/>
</dbReference>
<dbReference type="SMART" id="SM00267">
    <property type="entry name" value="GGDEF"/>
    <property type="match status" value="1"/>
</dbReference>
<sequence>MSQKDEAKELRQAAEARLKAKNDMARLDHADQARLVHELQVHQVELEIQNAELREARDDLEIALTQYTELYDFAPVGYFTLDRLGHILKLNVAAQRLLGGDSASLSGKTLHQFVATEDQRKFALLLQRALSPAARSSADLTLITGDAPPRRVYVQSDVANNPRDETFRLAAMDVTERKLAEDARRLSESKFNALYSAMSEGMALHEMVLDLHGNPIDYILLEVNPAYESILGLDRATVIGCRGSQVYGLTPPPHLEQFAAVASTGHPILFETLEDPAGRVFSISAFSPAPNQFATVFVDITAQRALKRQLERIAHFDSLTGLPNRVLLADRLRQAMYLALRHGKCLAVAFIDLDGFKAVNDQYGHDVGDDLLARLAVRMKHALREGDTLARLGGDEFIAVMGDLANVEASTPMLERLLDAAAEPFQANGVAAKVSASIGVSFFPQIDDIDADQLLRQADQAMYQAKLAGKGRYQLFDARQDRSARDYHDQIAQIRLGLERNEFLLFYQPKVNMRTGKVIGLEALIRWQHPIRGLLSPAVFLPLIEDHPLTVDMGEWVINSALIQIETWLAQGLNIPVSVNIGALQLQQPNFIERLRNTLAAHPDVKPGSLELEVLETSALQDVSKTSRVISTCSEMGVRFALDDFGTGYSSLTYLMKLPAEILKIDQSFVHDLLMDPEALAILEGVIGLATAFQRQSIAEGLDSVETGIMLMRLGCEQAQGYVISPPMPADRVPAWVAGWQPDPRWAATRVIRPDQLPLLHAEVEHRAWLATIKAALDGPHAVPLRMCVHPCRFEAWLATERGAHLLLKCGKHELHDMHRALHDQAEALVLRHEQGESAEGLEPELGAFLQLKHEFLSCLEALISSDVVPPARR</sequence>
<dbReference type="RefSeq" id="WP_108975263.1">
    <property type="nucleotide sequence ID" value="NZ_CP022188.1"/>
</dbReference>
<dbReference type="CDD" id="cd01948">
    <property type="entry name" value="EAL"/>
    <property type="match status" value="1"/>
</dbReference>
<dbReference type="InterPro" id="IPR000160">
    <property type="entry name" value="GGDEF_dom"/>
</dbReference>
<dbReference type="InterPro" id="IPR035919">
    <property type="entry name" value="EAL_sf"/>
</dbReference>
<dbReference type="Gene3D" id="3.30.450.20">
    <property type="entry name" value="PAS domain"/>
    <property type="match status" value="2"/>
</dbReference>
<evidence type="ECO:0000259" key="2">
    <source>
        <dbReference type="PROSITE" id="PS50112"/>
    </source>
</evidence>
<dbReference type="InterPro" id="IPR001633">
    <property type="entry name" value="EAL_dom"/>
</dbReference>
<dbReference type="Gene3D" id="3.30.70.270">
    <property type="match status" value="1"/>
</dbReference>
<keyword evidence="1" id="KW-0175">Coiled coil</keyword>
<dbReference type="Gene3D" id="3.20.20.450">
    <property type="entry name" value="EAL domain"/>
    <property type="match status" value="1"/>
</dbReference>
<feature type="coiled-coil region" evidence="1">
    <location>
        <begin position="4"/>
        <end position="70"/>
    </location>
</feature>
<feature type="domain" description="PAS" evidence="2">
    <location>
        <begin position="63"/>
        <end position="133"/>
    </location>
</feature>
<dbReference type="InterPro" id="IPR000014">
    <property type="entry name" value="PAS"/>
</dbReference>
<dbReference type="CDD" id="cd01949">
    <property type="entry name" value="GGDEF"/>
    <property type="match status" value="1"/>
</dbReference>
<dbReference type="SUPFAM" id="SSF55073">
    <property type="entry name" value="Nucleotide cyclase"/>
    <property type="match status" value="1"/>
</dbReference>
<dbReference type="InterPro" id="IPR043128">
    <property type="entry name" value="Rev_trsase/Diguanyl_cyclase"/>
</dbReference>
<dbReference type="PANTHER" id="PTHR44757">
    <property type="entry name" value="DIGUANYLATE CYCLASE DGCP"/>
    <property type="match status" value="1"/>
</dbReference>
<dbReference type="AlphaFoldDB" id="A0A2U8H5N1"/>
<evidence type="ECO:0000313" key="6">
    <source>
        <dbReference type="Proteomes" id="UP000244902"/>
    </source>
</evidence>
<dbReference type="NCBIfam" id="TIGR00254">
    <property type="entry name" value="GGDEF"/>
    <property type="match status" value="1"/>
</dbReference>